<dbReference type="GeneID" id="19318315"/>
<dbReference type="Proteomes" id="UP000053664">
    <property type="component" value="Unassembled WGS sequence"/>
</dbReference>
<evidence type="ECO:0000259" key="4">
    <source>
        <dbReference type="Pfam" id="PF13934"/>
    </source>
</evidence>
<reference evidence="5 6" key="1">
    <citation type="journal article" date="2013" name="Plant Cell">
        <title>The transition from a phytopathogenic smut ancestor to an anamorphic biocontrol agent deciphered by comparative whole-genome analysis.</title>
        <authorList>
            <person name="Lefebvre F."/>
            <person name="Joly D.L."/>
            <person name="Labbe C."/>
            <person name="Teichmann B."/>
            <person name="Linning R."/>
            <person name="Belzile F."/>
            <person name="Bakkeren G."/>
            <person name="Belanger R.R."/>
        </authorList>
    </citation>
    <scope>NUCLEOTIDE SEQUENCE [LARGE SCALE GENOMIC DNA]</scope>
    <source>
        <strain evidence="5 6">PF-1</strain>
    </source>
</reference>
<feature type="region of interest" description="Disordered" evidence="3">
    <location>
        <begin position="1"/>
        <end position="36"/>
    </location>
</feature>
<feature type="region of interest" description="Disordered" evidence="3">
    <location>
        <begin position="684"/>
        <end position="1091"/>
    </location>
</feature>
<feature type="compositionally biased region" description="Low complexity" evidence="3">
    <location>
        <begin position="1043"/>
        <end position="1074"/>
    </location>
</feature>
<feature type="compositionally biased region" description="Basic and acidic residues" evidence="3">
    <location>
        <begin position="1025"/>
        <end position="1037"/>
    </location>
</feature>
<gene>
    <name evidence="5" type="ORF">PFL1_04209</name>
</gene>
<feature type="domain" description="ELYS-like" evidence="4">
    <location>
        <begin position="83"/>
        <end position="335"/>
    </location>
</feature>
<evidence type="ECO:0000256" key="3">
    <source>
        <dbReference type="SAM" id="MobiDB-lite"/>
    </source>
</evidence>
<feature type="compositionally biased region" description="Low complexity" evidence="3">
    <location>
        <begin position="554"/>
        <end position="566"/>
    </location>
</feature>
<protein>
    <recommendedName>
        <fullName evidence="4">ELYS-like domain-containing protein</fullName>
    </recommendedName>
</protein>
<feature type="compositionally biased region" description="Polar residues" evidence="3">
    <location>
        <begin position="876"/>
        <end position="894"/>
    </location>
</feature>
<dbReference type="OrthoDB" id="20729at2759"/>
<proteinExistence type="predicted"/>
<feature type="compositionally biased region" description="Low complexity" evidence="3">
    <location>
        <begin position="491"/>
        <end position="518"/>
    </location>
</feature>
<dbReference type="HOGENOM" id="CLU_324905_0_0_1"/>
<dbReference type="InterPro" id="IPR025151">
    <property type="entry name" value="ELYS_dom"/>
</dbReference>
<evidence type="ECO:0000256" key="1">
    <source>
        <dbReference type="ARBA" id="ARBA00004123"/>
    </source>
</evidence>
<dbReference type="AlphaFoldDB" id="A0A061H620"/>
<feature type="region of interest" description="Disordered" evidence="3">
    <location>
        <begin position="582"/>
        <end position="649"/>
    </location>
</feature>
<feature type="compositionally biased region" description="Polar residues" evidence="3">
    <location>
        <begin position="925"/>
        <end position="938"/>
    </location>
</feature>
<dbReference type="KEGG" id="pfp:PFL1_04209"/>
<keyword evidence="2" id="KW-0539">Nucleus</keyword>
<dbReference type="Pfam" id="PF13934">
    <property type="entry name" value="ELYS"/>
    <property type="match status" value="1"/>
</dbReference>
<dbReference type="EMBL" id="KE361635">
    <property type="protein sequence ID" value="EPQ28382.1"/>
    <property type="molecule type" value="Genomic_DNA"/>
</dbReference>
<evidence type="ECO:0000313" key="6">
    <source>
        <dbReference type="Proteomes" id="UP000053664"/>
    </source>
</evidence>
<feature type="compositionally biased region" description="Acidic residues" evidence="3">
    <location>
        <begin position="734"/>
        <end position="778"/>
    </location>
</feature>
<evidence type="ECO:0000313" key="5">
    <source>
        <dbReference type="EMBL" id="EPQ28382.1"/>
    </source>
</evidence>
<accession>A0A061H620</accession>
<feature type="compositionally biased region" description="Polar residues" evidence="3">
    <location>
        <begin position="618"/>
        <end position="643"/>
    </location>
</feature>
<feature type="compositionally biased region" description="Low complexity" evidence="3">
    <location>
        <begin position="846"/>
        <end position="859"/>
    </location>
</feature>
<dbReference type="RefSeq" id="XP_007879923.1">
    <property type="nucleotide sequence ID" value="XM_007881732.1"/>
</dbReference>
<comment type="subcellular location">
    <subcellularLocation>
        <location evidence="1">Nucleus</location>
    </subcellularLocation>
</comment>
<feature type="region of interest" description="Disordered" evidence="3">
    <location>
        <begin position="554"/>
        <end position="573"/>
    </location>
</feature>
<organism evidence="5 6">
    <name type="scientific">Pseudozyma flocculosa PF-1</name>
    <dbReference type="NCBI Taxonomy" id="1277687"/>
    <lineage>
        <taxon>Eukaryota</taxon>
        <taxon>Fungi</taxon>
        <taxon>Dikarya</taxon>
        <taxon>Basidiomycota</taxon>
        <taxon>Ustilaginomycotina</taxon>
        <taxon>Ustilaginomycetes</taxon>
        <taxon>Ustilaginales</taxon>
        <taxon>Ustilaginaceae</taxon>
        <taxon>Pseudozyma</taxon>
    </lineage>
</organism>
<feature type="compositionally biased region" description="Low complexity" evidence="3">
    <location>
        <begin position="688"/>
        <end position="705"/>
    </location>
</feature>
<feature type="region of interest" description="Disordered" evidence="3">
    <location>
        <begin position="453"/>
        <end position="534"/>
    </location>
</feature>
<sequence length="1091" mass="116499">MPATSVDSGSFVVVERTKGRDMDTSSQASSIASDDDALAKSMTQESLLWFRPSPSDTGPTSASWPQDVVQDIQARRTQLPGGKLFLDELLLLAEVDTRLYPPTSHDALSDLLSAIYTTSTFDSLKQSSLVYYLLKDYDAFIGEIRTHTQDGGESFIASAKADAFAVSSFILPHFKDLMDGYWLLDRGRYEDAVPLLTSPDFIPKIYRTLFLPPHFESHHQRSRTPLERSRLLLRFLRTSTQPTTSPPQSAERLEELDMEVQATCWVRGPTKAMVLVREIAGQLEDEQLRPVIRSRLLDVIFRHCFAPPNAVAIKNLLGCFLDADEEIGLETFVLSPPASMQAIWAYIAADVLIVRFINEGRYMDAVRLDRRLGPDVREGHSSGTDSGEQSRLVEKRKRLIAGAREILPEVQKELLRIEESLEVSTGHHVDVDQAEAVDASAVKEQPGELKMSWEHVPRPNGAAAPVPASPIGTASKLTPLSASPALRRTDSSSPSTQASLLSAVVRASSSPKTTSAPARGQQDSGGARSFDLAPGSSSLPKVGFLANNSLAFGQASSSRQTAQTSADGDRDMDEDAQGVVAGSQPLAPSTSAFASKPGYRLASSTAQQSAADPEMPSTAETASAAPQSPWRNAAPLSSTSPFSGQPKIPSNAFIARLDASQRAGSSSASAYPFRPAITSPFVASTVASSRDSPRNSSLRSPSLPLHGSQKLTGAVALISRQGRRRPNSTRGVDLYDDEEEGKAHDVDEDEDEDGDEDEDEDEDQDQDIDTDTDADAGADDTFVGRTGRSGTKLRATKQVGRLVSGRVSLGEVGTSHDDDDEKMQAAMDREVDRHAATGGRARRAAQAKGSTSKSKAKASGMPRSQSEAALKPAGRQTRSTTSVNRKPLTLSNLAANDEEHAGRGRANAADTRPVARRTRAATAELESQQGDDQASQARTDGDATQDATSTIYSISEVGEEMDEERDGLGKLPSTTNATTKAKRSSKSGGGKAGSGAAKKKANGPAAKSSRSVRRSSRLSSVEPESQAHTENQENEPPRRRKAAATSASGRAARSSSAATVAANDEGAAESAAAGVRTRSGRRTMPGSLGDD</sequence>
<evidence type="ECO:0000256" key="2">
    <source>
        <dbReference type="ARBA" id="ARBA00023242"/>
    </source>
</evidence>
<dbReference type="eggNOG" id="ENOG502S4G4">
    <property type="taxonomic scope" value="Eukaryota"/>
</dbReference>
<name>A0A061H620_9BASI</name>
<dbReference type="GO" id="GO:0005634">
    <property type="term" value="C:nucleus"/>
    <property type="evidence" value="ECO:0007669"/>
    <property type="project" value="UniProtKB-SubCell"/>
</dbReference>